<comment type="caution">
    <text evidence="2">The sequence shown here is derived from an EMBL/GenBank/DDBJ whole genome shotgun (WGS) entry which is preliminary data.</text>
</comment>
<dbReference type="Pfam" id="PF21722">
    <property type="entry name" value="Gly_rich_2"/>
    <property type="match status" value="1"/>
</dbReference>
<dbReference type="InterPro" id="IPR049304">
    <property type="entry name" value="Gly_rich_dom"/>
</dbReference>
<sequence length="343" mass="32433">MATRIYKTPFAATGDKEALATADQPDGKVSLQAGWTPDYELPNDNANYRPVGRAEMNGIIGEITESLGDVQLHGFATWQAIDGGWPIGAHVLAGGVIYRSDADNNTTNPGTGGAGWSQPFAGRLLNVRVFNTPGTTTYTPTPGTKRIIAHIQGGGGGGGGSEGDAAGTIAAGAGGGSGSYAYFTTTTVPSGATLTVGAGGVGGIWPTNAGIGGAGGSSSVGALVTAPGGLGGSVGRSAVNTTAGPGNNGGAGGAAPSGATYGIAGGNGNAGLYINAGTLTGAGADSRYGSGGAMSGASTSGLFGALPATGYGAGGAGSGRAGSAGSGTGGAGSPGIIVIEEYA</sequence>
<dbReference type="RefSeq" id="WP_144419094.1">
    <property type="nucleotide sequence ID" value="NZ_CADILJ010000076.1"/>
</dbReference>
<organism evidence="2 3">
    <name type="scientific">Achromobacter ruhlandii</name>
    <dbReference type="NCBI Taxonomy" id="72557"/>
    <lineage>
        <taxon>Bacteria</taxon>
        <taxon>Pseudomonadati</taxon>
        <taxon>Pseudomonadota</taxon>
        <taxon>Betaproteobacteria</taxon>
        <taxon>Burkholderiales</taxon>
        <taxon>Alcaligenaceae</taxon>
        <taxon>Achromobacter</taxon>
    </lineage>
</organism>
<evidence type="ECO:0000313" key="3">
    <source>
        <dbReference type="Proteomes" id="UP000494161"/>
    </source>
</evidence>
<gene>
    <name evidence="2" type="ORF">LMG7053_05137</name>
</gene>
<name>A0ABM8M2K2_9BURK</name>
<feature type="domain" description="Glycine-rich" evidence="1">
    <location>
        <begin position="132"/>
        <end position="340"/>
    </location>
</feature>
<evidence type="ECO:0000259" key="1">
    <source>
        <dbReference type="Pfam" id="PF21722"/>
    </source>
</evidence>
<proteinExistence type="predicted"/>
<dbReference type="EMBL" id="CADILJ010000076">
    <property type="protein sequence ID" value="CAB3956847.1"/>
    <property type="molecule type" value="Genomic_DNA"/>
</dbReference>
<protein>
    <recommendedName>
        <fullName evidence="1">Glycine-rich domain-containing protein</fullName>
    </recommendedName>
</protein>
<accession>A0ABM8M2K2</accession>
<dbReference type="Proteomes" id="UP000494161">
    <property type="component" value="Unassembled WGS sequence"/>
</dbReference>
<evidence type="ECO:0000313" key="2">
    <source>
        <dbReference type="EMBL" id="CAB3956847.1"/>
    </source>
</evidence>
<reference evidence="2 3" key="1">
    <citation type="submission" date="2020-04" db="EMBL/GenBank/DDBJ databases">
        <authorList>
            <person name="De Canck E."/>
        </authorList>
    </citation>
    <scope>NUCLEOTIDE SEQUENCE [LARGE SCALE GENOMIC DNA]</scope>
    <source>
        <strain evidence="2 3">LMG 7053</strain>
    </source>
</reference>
<keyword evidence="3" id="KW-1185">Reference proteome</keyword>